<evidence type="ECO:0000256" key="4">
    <source>
        <dbReference type="ARBA" id="ARBA00023136"/>
    </source>
</evidence>
<protein>
    <submittedName>
        <fullName evidence="7">Outer membrane antigen D15</fullName>
    </submittedName>
</protein>
<organism evidence="7 8">
    <name type="scientific">Defluviitoga tunisiensis</name>
    <dbReference type="NCBI Taxonomy" id="1006576"/>
    <lineage>
        <taxon>Bacteria</taxon>
        <taxon>Thermotogati</taxon>
        <taxon>Thermotogota</taxon>
        <taxon>Thermotogae</taxon>
        <taxon>Petrotogales</taxon>
        <taxon>Petrotogaceae</taxon>
        <taxon>Defluviitoga</taxon>
    </lineage>
</organism>
<accession>A0A0C7NTU1</accession>
<evidence type="ECO:0000313" key="7">
    <source>
        <dbReference type="EMBL" id="CEP79142.1"/>
    </source>
</evidence>
<dbReference type="InterPro" id="IPR000184">
    <property type="entry name" value="Bac_surfAg_D15"/>
</dbReference>
<evidence type="ECO:0000259" key="6">
    <source>
        <dbReference type="Pfam" id="PF07244"/>
    </source>
</evidence>
<dbReference type="GO" id="GO:0019867">
    <property type="term" value="C:outer membrane"/>
    <property type="evidence" value="ECO:0007669"/>
    <property type="project" value="InterPro"/>
</dbReference>
<evidence type="ECO:0000313" key="8">
    <source>
        <dbReference type="Proteomes" id="UP000032809"/>
    </source>
</evidence>
<dbReference type="Proteomes" id="UP000032809">
    <property type="component" value="Chromosome I"/>
</dbReference>
<dbReference type="HOGENOM" id="CLU_369531_0_0_0"/>
<dbReference type="Gene3D" id="3.10.20.310">
    <property type="entry name" value="membrane protein fhac"/>
    <property type="match status" value="2"/>
</dbReference>
<reference evidence="8" key="1">
    <citation type="submission" date="2014-11" db="EMBL/GenBank/DDBJ databases">
        <authorList>
            <person name="Wibberg D."/>
        </authorList>
    </citation>
    <scope>NUCLEOTIDE SEQUENCE [LARGE SCALE GENOMIC DNA]</scope>
    <source>
        <strain evidence="8">L3</strain>
    </source>
</reference>
<dbReference type="Gene3D" id="2.40.160.50">
    <property type="entry name" value="membrane protein fhac: a member of the omp85/tpsb transporter family"/>
    <property type="match status" value="1"/>
</dbReference>
<keyword evidence="2" id="KW-1134">Transmembrane beta strand</keyword>
<evidence type="ECO:0000256" key="1">
    <source>
        <dbReference type="ARBA" id="ARBA00004370"/>
    </source>
</evidence>
<dbReference type="EMBL" id="LN824141">
    <property type="protein sequence ID" value="CEP79142.1"/>
    <property type="molecule type" value="Genomic_DNA"/>
</dbReference>
<gene>
    <name evidence="7" type="ORF">DTL3_1860</name>
</gene>
<proteinExistence type="predicted"/>
<feature type="domain" description="Bacterial surface antigen (D15)" evidence="5">
    <location>
        <begin position="476"/>
        <end position="770"/>
    </location>
</feature>
<comment type="subcellular location">
    <subcellularLocation>
        <location evidence="1">Membrane</location>
    </subcellularLocation>
</comment>
<dbReference type="RefSeq" id="WP_045088464.1">
    <property type="nucleotide sequence ID" value="NZ_LN824141.1"/>
</dbReference>
<sequence length="770" mass="88266">MKKSIGLVVVLLITGFVFSITFLTDITYNTDVSYASAEIERILSNYGIKIGSLTSEVDIKLALQEILNIGYFSTVSYNLNEETGTLSLYFTPNPSPEKIVIEYLGDKLIDKKTIQSVVTVKEGIPINFNELQTSMKKIQDLYVQNGYQFVEISTNLKIDDQGVRLEPIEVNKKSYEANTLVFLIKEYSLWDLELKGELAQLDKEQIKKRINFDFKKDWNKKFFLFRPSAKETYPSIQKIQNIYVSLTQIPLFADDVNLSFEMVDIEENKGGELILVLNGSLRRLIDKEPVFIEEIEFIGNESIPLFRLNEQVTKYVSPITYAYNLDLLYAYDAVQQLYIKEGYLYTAIIPEYKAEEQKLVFEIKEAKVGDVEVIQKEDAKTQKYIVDSLVKIKPGEPVNQKKLQDTYISFVGTGFFENVEIVPYQQDENIIGFKITPIEKEKLGKLIGGIQWSPPKKEEDKWYKGFSGSLEVQWANPFGYGETFDLKTTMVPLSKQYVFEFDFDIIKLLGSNLNLGTNIKYTINPDETSYLLKDKKITSELQFGISPRYQIYDFSYLTSSFSFNHYKFEETTEDATDTSTSSETIKSLNTLDSSIGYIYDTIDSPYRPYNGYYFKVNDIMGFEINNIDDNYIGVNLEGKLFKSYYKFTLGSRLRLSTVVDEKDLYPDFWVGGFNSVRTYPFYEKDGDAALLLLNTELVYELARGDIPLDLFGFFDLGNATGDISTIFSQPIWSFGGGLKITVPLFGQLSFGYGWDKNLEGNFWIGLGQVF</sequence>
<dbReference type="InterPro" id="IPR010827">
    <property type="entry name" value="BamA/TamA_POTRA"/>
</dbReference>
<dbReference type="InterPro" id="IPR039910">
    <property type="entry name" value="D15-like"/>
</dbReference>
<dbReference type="STRING" id="1006576.DTL3_1860"/>
<dbReference type="PANTHER" id="PTHR12815:SF18">
    <property type="entry name" value="SORTING AND ASSEMBLY MACHINERY COMPONENT 50 HOMOLOG"/>
    <property type="match status" value="1"/>
</dbReference>
<evidence type="ECO:0000256" key="3">
    <source>
        <dbReference type="ARBA" id="ARBA00022692"/>
    </source>
</evidence>
<dbReference type="Pfam" id="PF07244">
    <property type="entry name" value="POTRA"/>
    <property type="match status" value="1"/>
</dbReference>
<dbReference type="AlphaFoldDB" id="A0A0C7NTU1"/>
<dbReference type="KEGG" id="dtn:DTL3_1860"/>
<evidence type="ECO:0000259" key="5">
    <source>
        <dbReference type="Pfam" id="PF01103"/>
    </source>
</evidence>
<keyword evidence="4" id="KW-0472">Membrane</keyword>
<dbReference type="Pfam" id="PF01103">
    <property type="entry name" value="Omp85"/>
    <property type="match status" value="1"/>
</dbReference>
<name>A0A0C7NTU1_DEFTU</name>
<keyword evidence="8" id="KW-1185">Reference proteome</keyword>
<keyword evidence="3" id="KW-0812">Transmembrane</keyword>
<dbReference type="OrthoDB" id="38950at2"/>
<dbReference type="PANTHER" id="PTHR12815">
    <property type="entry name" value="SORTING AND ASSEMBLY MACHINERY SAMM50 PROTEIN FAMILY MEMBER"/>
    <property type="match status" value="1"/>
</dbReference>
<evidence type="ECO:0000256" key="2">
    <source>
        <dbReference type="ARBA" id="ARBA00022452"/>
    </source>
</evidence>
<feature type="domain" description="POTRA" evidence="6">
    <location>
        <begin position="101"/>
        <end position="162"/>
    </location>
</feature>